<dbReference type="OrthoDB" id="203099at2759"/>
<feature type="transmembrane region" description="Helical" evidence="7">
    <location>
        <begin position="36"/>
        <end position="54"/>
    </location>
</feature>
<feature type="transmembrane region" description="Helical" evidence="7">
    <location>
        <begin position="423"/>
        <end position="445"/>
    </location>
</feature>
<feature type="transmembrane region" description="Helical" evidence="7">
    <location>
        <begin position="154"/>
        <end position="179"/>
    </location>
</feature>
<dbReference type="STRING" id="41875.K8ER22"/>
<dbReference type="Proteomes" id="UP000198341">
    <property type="component" value="Chromosome 17"/>
</dbReference>
<evidence type="ECO:0000256" key="1">
    <source>
        <dbReference type="ARBA" id="ARBA00004141"/>
    </source>
</evidence>
<dbReference type="InterPro" id="IPR006876">
    <property type="entry name" value="LMBR1-like_membr_prot"/>
</dbReference>
<dbReference type="RefSeq" id="XP_007508377.1">
    <property type="nucleotide sequence ID" value="XM_007508315.1"/>
</dbReference>
<feature type="region of interest" description="Disordered" evidence="6">
    <location>
        <begin position="668"/>
        <end position="697"/>
    </location>
</feature>
<evidence type="ECO:0000256" key="5">
    <source>
        <dbReference type="ARBA" id="ARBA00023136"/>
    </source>
</evidence>
<feature type="transmembrane region" description="Helical" evidence="7">
    <location>
        <begin position="126"/>
        <end position="148"/>
    </location>
</feature>
<reference evidence="8 9" key="1">
    <citation type="submission" date="2011-10" db="EMBL/GenBank/DDBJ databases">
        <authorList>
            <person name="Genoscope - CEA"/>
        </authorList>
    </citation>
    <scope>NUCLEOTIDE SEQUENCE [LARGE SCALE GENOMIC DNA]</scope>
    <source>
        <strain evidence="8 9">RCC 1105</strain>
    </source>
</reference>
<evidence type="ECO:0000256" key="7">
    <source>
        <dbReference type="SAM" id="Phobius"/>
    </source>
</evidence>
<evidence type="ECO:0000313" key="9">
    <source>
        <dbReference type="Proteomes" id="UP000198341"/>
    </source>
</evidence>
<keyword evidence="9" id="KW-1185">Reference proteome</keyword>
<proteinExistence type="inferred from homology"/>
<feature type="transmembrane region" description="Helical" evidence="7">
    <location>
        <begin position="569"/>
        <end position="589"/>
    </location>
</feature>
<protein>
    <submittedName>
        <fullName evidence="8">Uncharacterized protein</fullName>
    </submittedName>
</protein>
<organism evidence="8 9">
    <name type="scientific">Bathycoccus prasinos</name>
    <dbReference type="NCBI Taxonomy" id="41875"/>
    <lineage>
        <taxon>Eukaryota</taxon>
        <taxon>Viridiplantae</taxon>
        <taxon>Chlorophyta</taxon>
        <taxon>Mamiellophyceae</taxon>
        <taxon>Mamiellales</taxon>
        <taxon>Bathycoccaceae</taxon>
        <taxon>Bathycoccus</taxon>
    </lineage>
</organism>
<name>K8ER22_9CHLO</name>
<dbReference type="PANTHER" id="PTHR21355:SF0">
    <property type="entry name" value="G-PROTEIN COUPLED RECEPTOR-ASSOCIATED PROTEIN LMBRD2"/>
    <property type="match status" value="1"/>
</dbReference>
<evidence type="ECO:0000313" key="8">
    <source>
        <dbReference type="EMBL" id="CCO20481.1"/>
    </source>
</evidence>
<dbReference type="GO" id="GO:0016020">
    <property type="term" value="C:membrane"/>
    <property type="evidence" value="ECO:0007669"/>
    <property type="project" value="UniProtKB-SubCell"/>
</dbReference>
<dbReference type="eggNOG" id="KOG2296">
    <property type="taxonomic scope" value="Eukaryota"/>
</dbReference>
<comment type="subcellular location">
    <subcellularLocation>
        <location evidence="1">Membrane</location>
        <topology evidence="1">Multi-pass membrane protein</topology>
    </subcellularLocation>
</comment>
<evidence type="ECO:0000256" key="4">
    <source>
        <dbReference type="ARBA" id="ARBA00022989"/>
    </source>
</evidence>
<evidence type="ECO:0000256" key="3">
    <source>
        <dbReference type="ARBA" id="ARBA00022692"/>
    </source>
</evidence>
<dbReference type="InterPro" id="IPR051584">
    <property type="entry name" value="GPCR-associated_LMBR1"/>
</dbReference>
<feature type="transmembrane region" description="Helical" evidence="7">
    <location>
        <begin position="87"/>
        <end position="106"/>
    </location>
</feature>
<feature type="transmembrane region" description="Helical" evidence="7">
    <location>
        <begin position="6"/>
        <end position="24"/>
    </location>
</feature>
<dbReference type="PANTHER" id="PTHR21355">
    <property type="entry name" value="G-PROTEIN COUPLED RECEPTOR-ASSOCIATED PROTEIN LMBRD2"/>
    <property type="match status" value="1"/>
</dbReference>
<evidence type="ECO:0000256" key="6">
    <source>
        <dbReference type="SAM" id="MobiDB-lite"/>
    </source>
</evidence>
<dbReference type="Pfam" id="PF04791">
    <property type="entry name" value="LMBR1"/>
    <property type="match status" value="1"/>
</dbReference>
<dbReference type="KEGG" id="bpg:Bathy17g01650"/>
<comment type="similarity">
    <text evidence="2">Belongs to the LIMR family.</text>
</comment>
<dbReference type="AlphaFoldDB" id="K8ER22"/>
<feature type="region of interest" description="Disordered" evidence="6">
    <location>
        <begin position="253"/>
        <end position="289"/>
    </location>
</feature>
<accession>K8ER22</accession>
<keyword evidence="5 7" id="KW-0472">Membrane</keyword>
<sequence>MRVTFAFVASALVVALVLRTLNYFSDKRNNPVSVKAQVFLSWTLSVSILTLVPLDVGYALSRMGNEENGGAHERTDDGNVMTHMWGVTYWSTFLLTWVILPLHQIYEDSGDFTFASRCSTALRENVVFYLVLVGILAIGATGLLFFGSLDASSLSAYGIVVANAWGISTGILLVGYGLVEVPRALYKRSFLDDRPTRAYKRVAHVSRSLQEAHEDLKKVCKAVATTARVMPRRHELRWAMDIIESEVPDAETLRMDNNSNNNNNNNGGGPSSSSPMHATGTSSSRRGSYGEMNAMGVMMDDDDDDAMLDYDYDLEKDLARLRRRLKRSLRVYRRTRAQYVEAVEDAFQAEATYQTSKSAHGRLIKPPSASGGIISQDLLQNGSALRDGGGVSSSSSPSPSIRSIRDSIEKFYRCTFEPMTCKVLAFSFAFLSLAIILAESTIWTGDALGEHATLSLFGVIVERNVNNVLTLHMAIFVPLFYVCFCAYLSLGRLGMFSFYTLVPYGTDSLSLLFNASLVCRYSAPLAYNFLALLPVLSRPSVPPTTFAKKMAEHIPEAAQRFNTIVPGFLAIYCALIAFDAFDGIAGYGWKILCCCCPARLRGGSSGRSSLYHRTSIGSDGFGSNMIGDQNAFHFASAKDEEMEDDSLGRSIVDRERAEIVEGGRLGCANPEYYFDEPSPSNARARGKKEEEEQEDVT</sequence>
<feature type="compositionally biased region" description="Low complexity" evidence="6">
    <location>
        <begin position="257"/>
        <end position="287"/>
    </location>
</feature>
<keyword evidence="4 7" id="KW-1133">Transmembrane helix</keyword>
<feature type="transmembrane region" description="Helical" evidence="7">
    <location>
        <begin position="465"/>
        <end position="490"/>
    </location>
</feature>
<gene>
    <name evidence="8" type="ordered locus">Bathy17g01650</name>
</gene>
<dbReference type="EMBL" id="FO082262">
    <property type="protein sequence ID" value="CCO20481.1"/>
    <property type="molecule type" value="Genomic_DNA"/>
</dbReference>
<evidence type="ECO:0000256" key="2">
    <source>
        <dbReference type="ARBA" id="ARBA00010487"/>
    </source>
</evidence>
<dbReference type="GeneID" id="19011034"/>
<keyword evidence="3 7" id="KW-0812">Transmembrane</keyword>